<comment type="caution">
    <text evidence="3">The sequence shown here is derived from an EMBL/GenBank/DDBJ whole genome shotgun (WGS) entry which is preliminary data.</text>
</comment>
<feature type="compositionally biased region" description="Polar residues" evidence="2">
    <location>
        <begin position="264"/>
        <end position="292"/>
    </location>
</feature>
<dbReference type="InterPro" id="IPR052212">
    <property type="entry name" value="PH-like_domain"/>
</dbReference>
<gene>
    <name evidence="3" type="ORF">XENOCAPTIV_015624</name>
</gene>
<reference evidence="3 4" key="1">
    <citation type="submission" date="2021-06" db="EMBL/GenBank/DDBJ databases">
        <authorList>
            <person name="Palmer J.M."/>
        </authorList>
    </citation>
    <scope>NUCLEOTIDE SEQUENCE [LARGE SCALE GENOMIC DNA]</scope>
    <source>
        <strain evidence="3 4">XC_2019</strain>
        <tissue evidence="3">Muscle</tissue>
    </source>
</reference>
<evidence type="ECO:0000313" key="3">
    <source>
        <dbReference type="EMBL" id="MEQ2202782.1"/>
    </source>
</evidence>
<protein>
    <submittedName>
        <fullName evidence="3">Uncharacterized protein</fullName>
    </submittedName>
</protein>
<keyword evidence="1" id="KW-0175">Coiled coil</keyword>
<organism evidence="3 4">
    <name type="scientific">Xenoophorus captivus</name>
    <dbReference type="NCBI Taxonomy" id="1517983"/>
    <lineage>
        <taxon>Eukaryota</taxon>
        <taxon>Metazoa</taxon>
        <taxon>Chordata</taxon>
        <taxon>Craniata</taxon>
        <taxon>Vertebrata</taxon>
        <taxon>Euteleostomi</taxon>
        <taxon>Actinopterygii</taxon>
        <taxon>Neopterygii</taxon>
        <taxon>Teleostei</taxon>
        <taxon>Neoteleostei</taxon>
        <taxon>Acanthomorphata</taxon>
        <taxon>Ovalentaria</taxon>
        <taxon>Atherinomorphae</taxon>
        <taxon>Cyprinodontiformes</taxon>
        <taxon>Goodeidae</taxon>
        <taxon>Xenoophorus</taxon>
    </lineage>
</organism>
<dbReference type="Proteomes" id="UP001434883">
    <property type="component" value="Unassembled WGS sequence"/>
</dbReference>
<feature type="coiled-coil region" evidence="1">
    <location>
        <begin position="175"/>
        <end position="202"/>
    </location>
</feature>
<name>A0ABV0R513_9TELE</name>
<evidence type="ECO:0000313" key="4">
    <source>
        <dbReference type="Proteomes" id="UP001434883"/>
    </source>
</evidence>
<feature type="region of interest" description="Disordered" evidence="2">
    <location>
        <begin position="1"/>
        <end position="23"/>
    </location>
</feature>
<feature type="compositionally biased region" description="Polar residues" evidence="2">
    <location>
        <begin position="230"/>
        <end position="239"/>
    </location>
</feature>
<dbReference type="PANTHER" id="PTHR12156">
    <property type="entry name" value="PLECKSTRIN HOMOLOGY-LIKE DOMAIN, FAMILY B, MEMBER 3"/>
    <property type="match status" value="1"/>
</dbReference>
<evidence type="ECO:0000256" key="2">
    <source>
        <dbReference type="SAM" id="MobiDB-lite"/>
    </source>
</evidence>
<accession>A0ABV0R513</accession>
<dbReference type="PANTHER" id="PTHR12156:SF30">
    <property type="entry name" value="PLECKSTRIN HOMOLOGY-LIKE DOMAIN FAMILY B MEMBER 1 ISOFORM X1"/>
    <property type="match status" value="1"/>
</dbReference>
<evidence type="ECO:0000256" key="1">
    <source>
        <dbReference type="SAM" id="Coils"/>
    </source>
</evidence>
<proteinExistence type="predicted"/>
<feature type="region of interest" description="Disordered" evidence="2">
    <location>
        <begin position="229"/>
        <end position="292"/>
    </location>
</feature>
<dbReference type="EMBL" id="JAHRIN010033932">
    <property type="protein sequence ID" value="MEQ2202782.1"/>
    <property type="molecule type" value="Genomic_DNA"/>
</dbReference>
<keyword evidence="4" id="KW-1185">Reference proteome</keyword>
<feature type="non-terminal residue" evidence="3">
    <location>
        <position position="1"/>
    </location>
</feature>
<sequence>GQLNQIYGMPKVESSPTSPLRQPLQPGAVDPAFSCLPSRHGSSLSLSVEVCVILPSFNPSPAGVLQQQTLERLCFVLSWTAILAFPSISRSQAPRPLCSMEQRRWGATQAPRYTGWSLPAHAGNIFLQEVKCHVVTLLCLAQQSLLLAASSTGSLPRNLAATLQDIETKRQLALQQKGQQVIEEQRRRLAELKQRAAAEAQCQWEALHGSQPHLMTTSSTSYSSIMAHSPTLSHNSSGHSPMVHHSILHHHPPSAGEQPYDTLSLESSDSMDTSVSTGNNSACSPDNMSGWV</sequence>